<comment type="caution">
    <text evidence="1">The sequence shown here is derived from an EMBL/GenBank/DDBJ whole genome shotgun (WGS) entry which is preliminary data.</text>
</comment>
<dbReference type="AlphaFoldDB" id="A0A3N0C1P0"/>
<name>A0A3N0C1P0_9SPHI</name>
<reference evidence="1 2" key="1">
    <citation type="submission" date="2018-10" db="EMBL/GenBank/DDBJ databases">
        <title>Genome sequencing of Pedobacter jejuensis TNB23.</title>
        <authorList>
            <person name="Cho Y.-J."/>
            <person name="Cho A."/>
            <person name="Kim O.-S."/>
        </authorList>
    </citation>
    <scope>NUCLEOTIDE SEQUENCE [LARGE SCALE GENOMIC DNA]</scope>
    <source>
        <strain evidence="1 2">TNB23</strain>
    </source>
</reference>
<dbReference type="EMBL" id="RBEE01000003">
    <property type="protein sequence ID" value="RNL56129.1"/>
    <property type="molecule type" value="Genomic_DNA"/>
</dbReference>
<keyword evidence="2" id="KW-1185">Reference proteome</keyword>
<proteinExistence type="predicted"/>
<dbReference type="Proteomes" id="UP000274046">
    <property type="component" value="Unassembled WGS sequence"/>
</dbReference>
<protein>
    <submittedName>
        <fullName evidence="1">Uncharacterized protein</fullName>
    </submittedName>
</protein>
<evidence type="ECO:0000313" key="2">
    <source>
        <dbReference type="Proteomes" id="UP000274046"/>
    </source>
</evidence>
<organism evidence="1 2">
    <name type="scientific">Pedobacter jejuensis</name>
    <dbReference type="NCBI Taxonomy" id="1268550"/>
    <lineage>
        <taxon>Bacteria</taxon>
        <taxon>Pseudomonadati</taxon>
        <taxon>Bacteroidota</taxon>
        <taxon>Sphingobacteriia</taxon>
        <taxon>Sphingobacteriales</taxon>
        <taxon>Sphingobacteriaceae</taxon>
        <taxon>Pedobacter</taxon>
    </lineage>
</organism>
<evidence type="ECO:0000313" key="1">
    <source>
        <dbReference type="EMBL" id="RNL56129.1"/>
    </source>
</evidence>
<gene>
    <name evidence="1" type="ORF">D7004_02585</name>
</gene>
<accession>A0A3N0C1P0</accession>
<sequence>MTMVLPAVISTEAQRSGEIFENRLFLITRFLGDARNDGAKTLYLRNKLLFINLTIAAAPSFSTRATAVGRAQTPMKY</sequence>